<evidence type="ECO:0000313" key="1">
    <source>
        <dbReference type="EMBL" id="CAJ1372471.1"/>
    </source>
</evidence>
<protein>
    <submittedName>
        <fullName evidence="1">Uncharacterized protein</fullName>
    </submittedName>
</protein>
<name>A0AA36HP65_9DINO</name>
<sequence length="291" mass="32943">MSKSQLDQLSWDVKDNQAQDHQGADWTGGLDEARDKCIADYRCEVVCYHPKTGKTQYYQHFEKALKEVEKGKKGWKEVLQKAPSWQEDGWVCLKVSPECRRRAAERAQKKEVEGLKETTDALTEFGLLQKSLHRRPPMPFQPQGALSHDASKFLGELNFPMGKQAKQFREECTDIAAQVINADEVEDVGFCSGRIWVHRPIIDSQDRWQECCKSSKGLKCTDRFVIPADSCKDCQGVCLDKGGKKGYCLRMGEPGSWKGSGGKVVELMSAQAVPVLAAEPLRRRRRSWSFL</sequence>
<reference evidence="1" key="1">
    <citation type="submission" date="2023-08" db="EMBL/GenBank/DDBJ databases">
        <authorList>
            <person name="Chen Y."/>
            <person name="Shah S."/>
            <person name="Dougan E. K."/>
            <person name="Thang M."/>
            <person name="Chan C."/>
        </authorList>
    </citation>
    <scope>NUCLEOTIDE SEQUENCE</scope>
</reference>
<keyword evidence="2" id="KW-1185">Reference proteome</keyword>
<dbReference type="AlphaFoldDB" id="A0AA36HP65"/>
<organism evidence="1 2">
    <name type="scientific">Effrenium voratum</name>
    <dbReference type="NCBI Taxonomy" id="2562239"/>
    <lineage>
        <taxon>Eukaryota</taxon>
        <taxon>Sar</taxon>
        <taxon>Alveolata</taxon>
        <taxon>Dinophyceae</taxon>
        <taxon>Suessiales</taxon>
        <taxon>Symbiodiniaceae</taxon>
        <taxon>Effrenium</taxon>
    </lineage>
</organism>
<accession>A0AA36HP65</accession>
<dbReference type="EMBL" id="CAUJNA010000136">
    <property type="protein sequence ID" value="CAJ1372471.1"/>
    <property type="molecule type" value="Genomic_DNA"/>
</dbReference>
<proteinExistence type="predicted"/>
<comment type="caution">
    <text evidence="1">The sequence shown here is derived from an EMBL/GenBank/DDBJ whole genome shotgun (WGS) entry which is preliminary data.</text>
</comment>
<gene>
    <name evidence="1" type="ORF">EVOR1521_LOCUS2549</name>
</gene>
<evidence type="ECO:0000313" key="2">
    <source>
        <dbReference type="Proteomes" id="UP001178507"/>
    </source>
</evidence>
<dbReference type="Proteomes" id="UP001178507">
    <property type="component" value="Unassembled WGS sequence"/>
</dbReference>